<evidence type="ECO:0000313" key="2">
    <source>
        <dbReference type="Proteomes" id="UP000646484"/>
    </source>
</evidence>
<dbReference type="RefSeq" id="WP_186975952.1">
    <property type="nucleotide sequence ID" value="NZ_JACOOH010000004.1"/>
</dbReference>
<dbReference type="PROSITE" id="PS51257">
    <property type="entry name" value="PROKAR_LIPOPROTEIN"/>
    <property type="match status" value="1"/>
</dbReference>
<organism evidence="1 2">
    <name type="scientific">Butyricimonas hominis</name>
    <dbReference type="NCBI Taxonomy" id="2763032"/>
    <lineage>
        <taxon>Bacteria</taxon>
        <taxon>Pseudomonadati</taxon>
        <taxon>Bacteroidota</taxon>
        <taxon>Bacteroidia</taxon>
        <taxon>Bacteroidales</taxon>
        <taxon>Odoribacteraceae</taxon>
        <taxon>Butyricimonas</taxon>
    </lineage>
</organism>
<evidence type="ECO:0008006" key="3">
    <source>
        <dbReference type="Google" id="ProtNLM"/>
    </source>
</evidence>
<protein>
    <recommendedName>
        <fullName evidence="3">DUF4157 domain-containing protein</fullName>
    </recommendedName>
</protein>
<dbReference type="EMBL" id="JACOOH010000004">
    <property type="protein sequence ID" value="MBC5621405.1"/>
    <property type="molecule type" value="Genomic_DNA"/>
</dbReference>
<name>A0ABR7D1Z8_9BACT</name>
<proteinExistence type="predicted"/>
<gene>
    <name evidence="1" type="ORF">H8S64_09865</name>
</gene>
<evidence type="ECO:0000313" key="1">
    <source>
        <dbReference type="EMBL" id="MBC5621405.1"/>
    </source>
</evidence>
<sequence length="218" mass="25181">MSKIRFLQLLFIFYLLGSCTQETWNVEQENVLRQGVLTRGVGPMEDAMEGLKGTTLGKKLIESLSIPVKFEYDQSMKPGTMGYVGRGVIRYNGLSDPFGPLLFHELFHVYQMKEIAVASRNHEVEAYMAQYLLVMSIEGAEEKDFYAVSTKFVDYIRKLAKYTTWSVMDTKGSIKFQRLYEKALVELRKHHLYGTNTNYTEEPGPYSFQNLYNFLSIK</sequence>
<comment type="caution">
    <text evidence="1">The sequence shown here is derived from an EMBL/GenBank/DDBJ whole genome shotgun (WGS) entry which is preliminary data.</text>
</comment>
<keyword evidence="2" id="KW-1185">Reference proteome</keyword>
<dbReference type="Proteomes" id="UP000646484">
    <property type="component" value="Unassembled WGS sequence"/>
</dbReference>
<accession>A0ABR7D1Z8</accession>
<reference evidence="1 2" key="1">
    <citation type="submission" date="2020-08" db="EMBL/GenBank/DDBJ databases">
        <title>Genome public.</title>
        <authorList>
            <person name="Liu C."/>
            <person name="Sun Q."/>
        </authorList>
    </citation>
    <scope>NUCLEOTIDE SEQUENCE [LARGE SCALE GENOMIC DNA]</scope>
    <source>
        <strain evidence="1 2">NSJ-56</strain>
    </source>
</reference>